<name>A0ACC0UZM1_9HYPO</name>
<sequence length="591" mass="65420">MILMIGAIRGCPTRRHPLVIFAQIRRFSLPSTTRSGLRRQTLSSLWVPTGGIEVAKDESGHDKLIRAGFLRQSQSGIFHMLSLGNRVQDKIEKLLDKHMQSIGASRVSLSSISSEKLWRKTGRFESVGEELFKLDDRKGTSLVLSPTHEEEITSLVAGTLRSYKDLPIRLYQITSKYRDEPRPRHGLLRAREFLMKDLYTFDLTYEAADETYRQVAEAYRAFFSDLKLPVVAAEASSGDMGGDLSHEYHLAHPTGEDNIAKCDSCGYTANEEVARHPVAVASGENAIKEADFATWHGISRDRKTIVRARYPRNEKAEISLLEIKKAVPDLDTAVVGTWREPPIAELKALGDGSTPRILEILDTRLLPFYNSKAGQKASKRTELIGSIKVEHQTITQDPNGNDLNLLTLSQGDPCPKCSDGSINITKALELGHTFYLGTRYSAPLKLSVTTPQSPGKKVPSLMGCHGIGISRIFGAVAEYLADEKGLKWPRAIAPFEVVIVPSSATDEGVLDLYDGLAEQGAGFDVILDDRKVSFGWKMRDADTIGYPVSVILGKGWREDRLCEVQCRALGVKEDVAVDELAAFVKNLLERL</sequence>
<organism evidence="1 2">
    <name type="scientific">Trichothecium roseum</name>
    <dbReference type="NCBI Taxonomy" id="47278"/>
    <lineage>
        <taxon>Eukaryota</taxon>
        <taxon>Fungi</taxon>
        <taxon>Dikarya</taxon>
        <taxon>Ascomycota</taxon>
        <taxon>Pezizomycotina</taxon>
        <taxon>Sordariomycetes</taxon>
        <taxon>Hypocreomycetidae</taxon>
        <taxon>Hypocreales</taxon>
        <taxon>Hypocreales incertae sedis</taxon>
        <taxon>Trichothecium</taxon>
    </lineage>
</organism>
<dbReference type="Proteomes" id="UP001163324">
    <property type="component" value="Chromosome 5"/>
</dbReference>
<keyword evidence="2" id="KW-1185">Reference proteome</keyword>
<accession>A0ACC0UZM1</accession>
<evidence type="ECO:0000313" key="1">
    <source>
        <dbReference type="EMBL" id="KAI9899593.1"/>
    </source>
</evidence>
<evidence type="ECO:0000313" key="2">
    <source>
        <dbReference type="Proteomes" id="UP001163324"/>
    </source>
</evidence>
<reference evidence="1" key="1">
    <citation type="submission" date="2022-10" db="EMBL/GenBank/DDBJ databases">
        <title>Complete Genome of Trichothecium roseum strain YXFP-22015, a Plant Pathogen Isolated from Citrus.</title>
        <authorList>
            <person name="Wang Y."/>
            <person name="Zhu L."/>
        </authorList>
    </citation>
    <scope>NUCLEOTIDE SEQUENCE</scope>
    <source>
        <strain evidence="1">YXFP-22015</strain>
    </source>
</reference>
<dbReference type="EMBL" id="CM047944">
    <property type="protein sequence ID" value="KAI9899593.1"/>
    <property type="molecule type" value="Genomic_DNA"/>
</dbReference>
<proteinExistence type="predicted"/>
<comment type="caution">
    <text evidence="1">The sequence shown here is derived from an EMBL/GenBank/DDBJ whole genome shotgun (WGS) entry which is preliminary data.</text>
</comment>
<protein>
    <submittedName>
        <fullName evidence="1">Uncharacterized protein</fullName>
    </submittedName>
</protein>
<gene>
    <name evidence="1" type="ORF">N3K66_006054</name>
</gene>